<dbReference type="RefSeq" id="WP_065255209.1">
    <property type="nucleotide sequence ID" value="NZ_JARDJM010000006.1"/>
</dbReference>
<dbReference type="NCBIfam" id="TIGR02227">
    <property type="entry name" value="sigpep_I_bact"/>
    <property type="match status" value="1"/>
</dbReference>
<comment type="subcellular location">
    <subcellularLocation>
        <location evidence="7">Membrane</location>
        <topology evidence="7">Multi-pass membrane protein</topology>
    </subcellularLocation>
</comment>
<evidence type="ECO:0000256" key="3">
    <source>
        <dbReference type="ARBA" id="ARBA00013208"/>
    </source>
</evidence>
<dbReference type="EC" id="3.4.21.89" evidence="3 7"/>
<evidence type="ECO:0000256" key="6">
    <source>
        <dbReference type="PIRSR" id="PIRSR600223-1"/>
    </source>
</evidence>
<reference evidence="9 10" key="1">
    <citation type="submission" date="2016-06" db="EMBL/GenBank/DDBJ databases">
        <title>Draft genome of Moraxella lacunata CCUG 57757A.</title>
        <authorList>
            <person name="Salva-Serra F."/>
            <person name="Engstrom-Jakobsson H."/>
            <person name="Thorell K."/>
            <person name="Gonzales-Siles L."/>
            <person name="Karlsson R."/>
            <person name="Boulund F."/>
            <person name="Engstrand L."/>
            <person name="Kristiansson E."/>
            <person name="Moore E."/>
        </authorList>
    </citation>
    <scope>NUCLEOTIDE SEQUENCE [LARGE SCALE GENOMIC DNA]</scope>
    <source>
        <strain evidence="9 10">CCUG 57757A</strain>
    </source>
</reference>
<proteinExistence type="inferred from homology"/>
<dbReference type="GO" id="GO:0009003">
    <property type="term" value="F:signal peptidase activity"/>
    <property type="evidence" value="ECO:0007669"/>
    <property type="project" value="UniProtKB-EC"/>
</dbReference>
<dbReference type="PROSITE" id="PS00760">
    <property type="entry name" value="SPASE_I_2"/>
    <property type="match status" value="1"/>
</dbReference>
<dbReference type="InterPro" id="IPR036286">
    <property type="entry name" value="LexA/Signal_pep-like_sf"/>
</dbReference>
<feature type="domain" description="Peptidase S26" evidence="8">
    <location>
        <begin position="115"/>
        <end position="352"/>
    </location>
</feature>
<dbReference type="OrthoDB" id="9815782at2"/>
<evidence type="ECO:0000313" key="10">
    <source>
        <dbReference type="Proteomes" id="UP000092607"/>
    </source>
</evidence>
<dbReference type="AlphaFoldDB" id="A0A1B8Q558"/>
<organism evidence="9 10">
    <name type="scientific">Moraxella lacunata</name>
    <dbReference type="NCBI Taxonomy" id="477"/>
    <lineage>
        <taxon>Bacteria</taxon>
        <taxon>Pseudomonadati</taxon>
        <taxon>Pseudomonadota</taxon>
        <taxon>Gammaproteobacteria</taxon>
        <taxon>Moraxellales</taxon>
        <taxon>Moraxellaceae</taxon>
        <taxon>Moraxella</taxon>
    </lineage>
</organism>
<sequence>MEFDINLILVPVTLVLLVAYLADKFVLKQHKLVAKQTKLISHAQTHLEQVEKEFKATLVRFGHDEAPAEFIGNEHTPEMLKNQSLVYNEARRTLAEAQKQAGMNVGEPVVEPKLVQWAYEYLPILLIIVLVRSFIIEPFNIPSSSMVPSLYTGDFIIVNKASYGLRLPITHTKILNTGSPKHGDVVVFRYPENPKRYYIKRMIGLPGDTVAFANGVLSINGQAVNTTPVNYQMTDKLNAKLMPAVIENHRLSDEERARYGIEEEKHAHYYRETLGEHEYVVRYLGDLNSASIAPFLLKNSPQTATSGGTAWQITVPSGQYFVMGDNRDRSEDGRFWGFVPESHLAGRATYIWMHKEAGLNPPSFGRAGAID</sequence>
<dbReference type="Proteomes" id="UP000092607">
    <property type="component" value="Unassembled WGS sequence"/>
</dbReference>
<dbReference type="GO" id="GO:0006465">
    <property type="term" value="P:signal peptide processing"/>
    <property type="evidence" value="ECO:0007669"/>
    <property type="project" value="InterPro"/>
</dbReference>
<comment type="similarity">
    <text evidence="2 7">Belongs to the peptidase S26 family.</text>
</comment>
<gene>
    <name evidence="9" type="ORF">A9309_04410</name>
</gene>
<dbReference type="PANTHER" id="PTHR43390">
    <property type="entry name" value="SIGNAL PEPTIDASE I"/>
    <property type="match status" value="1"/>
</dbReference>
<comment type="caution">
    <text evidence="9">The sequence shown here is derived from an EMBL/GenBank/DDBJ whole genome shotgun (WGS) entry which is preliminary data.</text>
</comment>
<evidence type="ECO:0000256" key="1">
    <source>
        <dbReference type="ARBA" id="ARBA00000677"/>
    </source>
</evidence>
<evidence type="ECO:0000256" key="4">
    <source>
        <dbReference type="ARBA" id="ARBA00019232"/>
    </source>
</evidence>
<dbReference type="PRINTS" id="PR00727">
    <property type="entry name" value="LEADERPTASE"/>
</dbReference>
<evidence type="ECO:0000259" key="8">
    <source>
        <dbReference type="Pfam" id="PF10502"/>
    </source>
</evidence>
<dbReference type="PROSITE" id="PS00761">
    <property type="entry name" value="SPASE_I_3"/>
    <property type="match status" value="1"/>
</dbReference>
<evidence type="ECO:0000256" key="2">
    <source>
        <dbReference type="ARBA" id="ARBA00009370"/>
    </source>
</evidence>
<dbReference type="GO" id="GO:0004252">
    <property type="term" value="F:serine-type endopeptidase activity"/>
    <property type="evidence" value="ECO:0007669"/>
    <property type="project" value="InterPro"/>
</dbReference>
<dbReference type="InterPro" id="IPR019533">
    <property type="entry name" value="Peptidase_S26"/>
</dbReference>
<dbReference type="InterPro" id="IPR019758">
    <property type="entry name" value="Pept_S26A_signal_pept_1_CS"/>
</dbReference>
<name>A0A1B8Q558_MORLA</name>
<dbReference type="EMBL" id="LZMS01000040">
    <property type="protein sequence ID" value="OBX64753.1"/>
    <property type="molecule type" value="Genomic_DNA"/>
</dbReference>
<dbReference type="SUPFAM" id="SSF51306">
    <property type="entry name" value="LexA/Signal peptidase"/>
    <property type="match status" value="1"/>
</dbReference>
<evidence type="ECO:0000313" key="9">
    <source>
        <dbReference type="EMBL" id="OBX64753.1"/>
    </source>
</evidence>
<keyword evidence="5 7" id="KW-0378">Hydrolase</keyword>
<accession>A0A1B8Q558</accession>
<dbReference type="PANTHER" id="PTHR43390:SF1">
    <property type="entry name" value="CHLOROPLAST PROCESSING PEPTIDASE"/>
    <property type="match status" value="1"/>
</dbReference>
<dbReference type="InterPro" id="IPR019757">
    <property type="entry name" value="Pept_S26A_signal_pept_1_Lys-AS"/>
</dbReference>
<keyword evidence="7" id="KW-0645">Protease</keyword>
<evidence type="ECO:0000256" key="7">
    <source>
        <dbReference type="RuleBase" id="RU362042"/>
    </source>
</evidence>
<dbReference type="CDD" id="cd06530">
    <property type="entry name" value="S26_SPase_I"/>
    <property type="match status" value="1"/>
</dbReference>
<protein>
    <recommendedName>
        <fullName evidence="4 7">Signal peptidase I</fullName>
        <ecNumber evidence="3 7">3.4.21.89</ecNumber>
    </recommendedName>
</protein>
<feature type="active site" evidence="6">
    <location>
        <position position="145"/>
    </location>
</feature>
<dbReference type="InterPro" id="IPR000223">
    <property type="entry name" value="Pept_S26A_signal_pept_1"/>
</dbReference>
<evidence type="ECO:0000256" key="5">
    <source>
        <dbReference type="ARBA" id="ARBA00022801"/>
    </source>
</evidence>
<dbReference type="Pfam" id="PF10502">
    <property type="entry name" value="Peptidase_S26"/>
    <property type="match status" value="1"/>
</dbReference>
<dbReference type="Gene3D" id="2.10.109.10">
    <property type="entry name" value="Umud Fragment, subunit A"/>
    <property type="match status" value="1"/>
</dbReference>
<comment type="catalytic activity">
    <reaction evidence="1 7">
        <text>Cleavage of hydrophobic, N-terminal signal or leader sequences from secreted and periplasmic proteins.</text>
        <dbReference type="EC" id="3.4.21.89"/>
    </reaction>
</comment>
<feature type="active site" evidence="6">
    <location>
        <position position="200"/>
    </location>
</feature>
<dbReference type="GO" id="GO:0016020">
    <property type="term" value="C:membrane"/>
    <property type="evidence" value="ECO:0007669"/>
    <property type="project" value="UniProtKB-SubCell"/>
</dbReference>